<proteinExistence type="predicted"/>
<dbReference type="EMBL" id="JAVRBK010000002">
    <property type="protein sequence ID" value="KAK5648105.1"/>
    <property type="molecule type" value="Genomic_DNA"/>
</dbReference>
<evidence type="ECO:0000313" key="2">
    <source>
        <dbReference type="Proteomes" id="UP001329430"/>
    </source>
</evidence>
<name>A0AAN7VH13_9COLE</name>
<dbReference type="Proteomes" id="UP001329430">
    <property type="component" value="Chromosome 2"/>
</dbReference>
<accession>A0AAN7VH13</accession>
<comment type="caution">
    <text evidence="1">The sequence shown here is derived from an EMBL/GenBank/DDBJ whole genome shotgun (WGS) entry which is preliminary data.</text>
</comment>
<organism evidence="1 2">
    <name type="scientific">Pyrocoelia pectoralis</name>
    <dbReference type="NCBI Taxonomy" id="417401"/>
    <lineage>
        <taxon>Eukaryota</taxon>
        <taxon>Metazoa</taxon>
        <taxon>Ecdysozoa</taxon>
        <taxon>Arthropoda</taxon>
        <taxon>Hexapoda</taxon>
        <taxon>Insecta</taxon>
        <taxon>Pterygota</taxon>
        <taxon>Neoptera</taxon>
        <taxon>Endopterygota</taxon>
        <taxon>Coleoptera</taxon>
        <taxon>Polyphaga</taxon>
        <taxon>Elateriformia</taxon>
        <taxon>Elateroidea</taxon>
        <taxon>Lampyridae</taxon>
        <taxon>Lampyrinae</taxon>
        <taxon>Pyrocoelia</taxon>
    </lineage>
</organism>
<gene>
    <name evidence="1" type="ORF">RI129_002997</name>
</gene>
<dbReference type="AlphaFoldDB" id="A0AAN7VH13"/>
<evidence type="ECO:0000313" key="1">
    <source>
        <dbReference type="EMBL" id="KAK5648105.1"/>
    </source>
</evidence>
<keyword evidence="2" id="KW-1185">Reference proteome</keyword>
<sequence length="231" mass="27036">MNNQQSLEKQMEAELQHSSQEIYVKSLKRALMGKGSIEVYTLVDKILQNIIIPDECFKWYGDNADGACIDTINTLVNVKVQIDSHIKMLLEVCVEKGFITHIELEHVISQINVPLNLKISFKKYVCNFLNDNGNCDYLIPNVQYSIENVKQHYHDITWATNEFISTAAYYANCKSLKLYTDVTTEQNFKYIFKPYFQLFISLKYNFFSKDIIYVCVTIFREWNCIFPISIR</sequence>
<reference evidence="1 2" key="1">
    <citation type="journal article" date="2024" name="Insects">
        <title>An Improved Chromosome-Level Genome Assembly of the Firefly Pyrocoelia pectoralis.</title>
        <authorList>
            <person name="Fu X."/>
            <person name="Meyer-Rochow V.B."/>
            <person name="Ballantyne L."/>
            <person name="Zhu X."/>
        </authorList>
    </citation>
    <scope>NUCLEOTIDE SEQUENCE [LARGE SCALE GENOMIC DNA]</scope>
    <source>
        <strain evidence="1">XCY_ONT2</strain>
    </source>
</reference>
<protein>
    <submittedName>
        <fullName evidence="1">Uncharacterized protein</fullName>
    </submittedName>
</protein>